<evidence type="ECO:0000313" key="1">
    <source>
        <dbReference type="EMBL" id="MEI5613834.1"/>
    </source>
</evidence>
<dbReference type="EMBL" id="JBBAYM010000025">
    <property type="protein sequence ID" value="MEI5613834.1"/>
    <property type="molecule type" value="Genomic_DNA"/>
</dbReference>
<dbReference type="RefSeq" id="WP_336540475.1">
    <property type="nucleotide sequence ID" value="NZ_JBBAYL010000017.1"/>
</dbReference>
<gene>
    <name evidence="1" type="ORF">WB403_32280</name>
</gene>
<evidence type="ECO:0000313" key="2">
    <source>
        <dbReference type="Proteomes" id="UP001365781"/>
    </source>
</evidence>
<proteinExistence type="predicted"/>
<sequence length="87" mass="8839">MLELVSAGDVASVQEAAERVGVTTGQVYGLARRDEEFGKALDAAGEALCVDPGGPLCGRPAGYRSGCRGAACRRAHTGTTTPDSSGR</sequence>
<reference evidence="1 2" key="1">
    <citation type="submission" date="2024-03" db="EMBL/GenBank/DDBJ databases">
        <title>First Report of Pectobacterium brasiliscabiei causing potato scab in china.</title>
        <authorList>
            <person name="Handique U."/>
        </authorList>
    </citation>
    <scope>NUCLEOTIDE SEQUENCE [LARGE SCALE GENOMIC DNA]</scope>
    <source>
        <strain evidence="1 2">ZRIMU1503</strain>
    </source>
</reference>
<protein>
    <submittedName>
        <fullName evidence="1">Uncharacterized protein</fullName>
    </submittedName>
</protein>
<organism evidence="1 2">
    <name type="scientific">Streptomyces brasiliscabiei</name>
    <dbReference type="NCBI Taxonomy" id="2736302"/>
    <lineage>
        <taxon>Bacteria</taxon>
        <taxon>Bacillati</taxon>
        <taxon>Actinomycetota</taxon>
        <taxon>Actinomycetes</taxon>
        <taxon>Kitasatosporales</taxon>
        <taxon>Streptomycetaceae</taxon>
        <taxon>Streptomyces</taxon>
    </lineage>
</organism>
<dbReference type="Proteomes" id="UP001365781">
    <property type="component" value="Unassembled WGS sequence"/>
</dbReference>
<accession>A0ABU8GLI8</accession>
<name>A0ABU8GLI8_9ACTN</name>
<comment type="caution">
    <text evidence="1">The sequence shown here is derived from an EMBL/GenBank/DDBJ whole genome shotgun (WGS) entry which is preliminary data.</text>
</comment>
<keyword evidence="2" id="KW-1185">Reference proteome</keyword>